<dbReference type="CDD" id="cd03293">
    <property type="entry name" value="ABC_NrtD_SsuB_transporters"/>
    <property type="match status" value="1"/>
</dbReference>
<dbReference type="PROSITE" id="PS50893">
    <property type="entry name" value="ABC_TRANSPORTER_2"/>
    <property type="match status" value="1"/>
</dbReference>
<dbReference type="SMART" id="SM00382">
    <property type="entry name" value="AAA"/>
    <property type="match status" value="1"/>
</dbReference>
<keyword evidence="2" id="KW-0547">Nucleotide-binding</keyword>
<keyword evidence="6" id="KW-1185">Reference proteome</keyword>
<dbReference type="Pfam" id="PF00005">
    <property type="entry name" value="ABC_tran"/>
    <property type="match status" value="1"/>
</dbReference>
<dbReference type="GO" id="GO:0016887">
    <property type="term" value="F:ATP hydrolysis activity"/>
    <property type="evidence" value="ECO:0007669"/>
    <property type="project" value="InterPro"/>
</dbReference>
<dbReference type="AlphaFoldDB" id="A0A4Z0RCZ2"/>
<organism evidence="5 6">
    <name type="scientific">Desulfosporosinus fructosivorans</name>
    <dbReference type="NCBI Taxonomy" id="2018669"/>
    <lineage>
        <taxon>Bacteria</taxon>
        <taxon>Bacillati</taxon>
        <taxon>Bacillota</taxon>
        <taxon>Clostridia</taxon>
        <taxon>Eubacteriales</taxon>
        <taxon>Desulfitobacteriaceae</taxon>
        <taxon>Desulfosporosinus</taxon>
    </lineage>
</organism>
<dbReference type="SUPFAM" id="SSF52540">
    <property type="entry name" value="P-loop containing nucleoside triphosphate hydrolases"/>
    <property type="match status" value="1"/>
</dbReference>
<gene>
    <name evidence="5" type="ORF">E4K67_03750</name>
</gene>
<evidence type="ECO:0000256" key="2">
    <source>
        <dbReference type="ARBA" id="ARBA00022741"/>
    </source>
</evidence>
<keyword evidence="1" id="KW-0813">Transport</keyword>
<evidence type="ECO:0000259" key="4">
    <source>
        <dbReference type="PROSITE" id="PS50893"/>
    </source>
</evidence>
<dbReference type="InterPro" id="IPR027417">
    <property type="entry name" value="P-loop_NTPase"/>
</dbReference>
<dbReference type="GO" id="GO:0005524">
    <property type="term" value="F:ATP binding"/>
    <property type="evidence" value="ECO:0007669"/>
    <property type="project" value="UniProtKB-KW"/>
</dbReference>
<comment type="caution">
    <text evidence="5">The sequence shown here is derived from an EMBL/GenBank/DDBJ whole genome shotgun (WGS) entry which is preliminary data.</text>
</comment>
<dbReference type="Gene3D" id="3.40.50.300">
    <property type="entry name" value="P-loop containing nucleotide triphosphate hydrolases"/>
    <property type="match status" value="1"/>
</dbReference>
<dbReference type="OrthoDB" id="9801958at2"/>
<reference evidence="5 6" key="1">
    <citation type="submission" date="2019-03" db="EMBL/GenBank/DDBJ databases">
        <title>Draft Genome Sequence of Desulfosporosinus fructosivorans Strain 63.6F, Isolated from Marine Sediment in the Baltic Sea.</title>
        <authorList>
            <person name="Hausmann B."/>
            <person name="Vandieken V."/>
            <person name="Pjevac P."/>
            <person name="Schreck K."/>
            <person name="Herbold C.W."/>
            <person name="Loy A."/>
        </authorList>
    </citation>
    <scope>NUCLEOTIDE SEQUENCE [LARGE SCALE GENOMIC DNA]</scope>
    <source>
        <strain evidence="5 6">63.6F</strain>
    </source>
</reference>
<protein>
    <submittedName>
        <fullName evidence="5">ABC transporter ATP-binding protein</fullName>
    </submittedName>
</protein>
<accession>A0A4Z0RCZ2</accession>
<name>A0A4Z0RCZ2_9FIRM</name>
<evidence type="ECO:0000313" key="6">
    <source>
        <dbReference type="Proteomes" id="UP000298460"/>
    </source>
</evidence>
<dbReference type="RefSeq" id="WP_135545032.1">
    <property type="nucleotide sequence ID" value="NZ_SPQQ01000001.1"/>
</dbReference>
<feature type="domain" description="ABC transporter" evidence="4">
    <location>
        <begin position="3"/>
        <end position="236"/>
    </location>
</feature>
<keyword evidence="3 5" id="KW-0067">ATP-binding</keyword>
<dbReference type="PANTHER" id="PTHR42788:SF2">
    <property type="entry name" value="ABC TRANSPORTER ATP-BINDING PROTEIN"/>
    <property type="match status" value="1"/>
</dbReference>
<evidence type="ECO:0000313" key="5">
    <source>
        <dbReference type="EMBL" id="TGE40099.1"/>
    </source>
</evidence>
<sequence>MGLSLRGLSKSYSSPQKNLSMEVLQPLDLEVETGSFVSLIGPSGCGKSTICNLVAGIESPDTGKIFLDGRAIQGTLGNVGYMPQKDLLLPWRTLLENVLLGCEIMHKDRLEARVEAKEWLNQFGLSPFSEHYPHQLSGGMRQRGALLRTILFGKKTLLLDEPFGALDALTRREMQRWLLSIWNRTRHTVLLITHDIDEAILLSDRVVVLSRRPTRIIQEFKIPFPHPRDPDELLLSNVAIGLKRQLLDLLIH</sequence>
<evidence type="ECO:0000256" key="1">
    <source>
        <dbReference type="ARBA" id="ARBA00022448"/>
    </source>
</evidence>
<dbReference type="PANTHER" id="PTHR42788">
    <property type="entry name" value="TAURINE IMPORT ATP-BINDING PROTEIN-RELATED"/>
    <property type="match status" value="1"/>
</dbReference>
<proteinExistence type="predicted"/>
<dbReference type="InterPro" id="IPR003593">
    <property type="entry name" value="AAA+_ATPase"/>
</dbReference>
<evidence type="ECO:0000256" key="3">
    <source>
        <dbReference type="ARBA" id="ARBA00022840"/>
    </source>
</evidence>
<dbReference type="InterPro" id="IPR003439">
    <property type="entry name" value="ABC_transporter-like_ATP-bd"/>
</dbReference>
<dbReference type="EMBL" id="SPQQ01000001">
    <property type="protein sequence ID" value="TGE40099.1"/>
    <property type="molecule type" value="Genomic_DNA"/>
</dbReference>
<dbReference type="InterPro" id="IPR050166">
    <property type="entry name" value="ABC_transporter_ATP-bind"/>
</dbReference>
<dbReference type="Proteomes" id="UP000298460">
    <property type="component" value="Unassembled WGS sequence"/>
</dbReference>